<name>A0A0X8JCR7_ACTRD</name>
<dbReference type="GO" id="GO:0020037">
    <property type="term" value="F:heme binding"/>
    <property type="evidence" value="ECO:0007669"/>
    <property type="project" value="TreeGrafter"/>
</dbReference>
<dbReference type="GO" id="GO:0019645">
    <property type="term" value="P:anaerobic electron transport chain"/>
    <property type="evidence" value="ECO:0007669"/>
    <property type="project" value="TreeGrafter"/>
</dbReference>
<keyword evidence="8" id="KW-0479">Metal-binding</keyword>
<keyword evidence="11" id="KW-0560">Oxidoreductase</keyword>
<dbReference type="InterPro" id="IPR023234">
    <property type="entry name" value="NarG-like_domain"/>
</dbReference>
<feature type="transmembrane region" description="Helical" evidence="22">
    <location>
        <begin position="6"/>
        <end position="27"/>
    </location>
</feature>
<feature type="binding site" description="axial binding residue" evidence="20">
    <location>
        <position position="57"/>
    </location>
    <ligand>
        <name>heme b</name>
        <dbReference type="ChEBI" id="CHEBI:60344"/>
        <label>1</label>
    </ligand>
    <ligandPart>
        <name>Fe</name>
        <dbReference type="ChEBI" id="CHEBI:18248"/>
    </ligandPart>
</feature>
<evidence type="ECO:0000256" key="1">
    <source>
        <dbReference type="ARBA" id="ARBA00001942"/>
    </source>
</evidence>
<evidence type="ECO:0000256" key="2">
    <source>
        <dbReference type="ARBA" id="ARBA00001970"/>
    </source>
</evidence>
<evidence type="ECO:0000256" key="5">
    <source>
        <dbReference type="ARBA" id="ARBA00022475"/>
    </source>
</evidence>
<keyword evidence="7 22" id="KW-0812">Transmembrane</keyword>
<dbReference type="GO" id="GO:0005886">
    <property type="term" value="C:plasma membrane"/>
    <property type="evidence" value="ECO:0007669"/>
    <property type="project" value="UniProtKB-SubCell"/>
</dbReference>
<keyword evidence="14 22" id="KW-0472">Membrane</keyword>
<feature type="transmembrane region" description="Helical" evidence="22">
    <location>
        <begin position="132"/>
        <end position="152"/>
    </location>
</feature>
<dbReference type="Pfam" id="PF02665">
    <property type="entry name" value="Nitrate_red_gam"/>
    <property type="match status" value="1"/>
</dbReference>
<evidence type="ECO:0000256" key="9">
    <source>
        <dbReference type="ARBA" id="ARBA00022982"/>
    </source>
</evidence>
<comment type="similarity">
    <text evidence="18">In the N-terminal section; belongs to the nitrate reductase alpha subunit family.</text>
</comment>
<dbReference type="Proteomes" id="UP000065220">
    <property type="component" value="Chromosome"/>
</dbReference>
<dbReference type="GO" id="GO:0009055">
    <property type="term" value="F:electron transfer activity"/>
    <property type="evidence" value="ECO:0007669"/>
    <property type="project" value="TreeGrafter"/>
</dbReference>
<feature type="binding site" description="axial binding residue" evidence="20">
    <location>
        <position position="210"/>
    </location>
    <ligand>
        <name>heme b</name>
        <dbReference type="ChEBI" id="CHEBI:60344"/>
        <label>1</label>
    </ligand>
    <ligandPart>
        <name>Fe</name>
        <dbReference type="ChEBI" id="CHEBI:18248"/>
    </ligandPart>
</feature>
<accession>A0A0X8JCR7</accession>
<dbReference type="FunFam" id="1.20.950.20:FF:000001">
    <property type="entry name" value="Respiratory nitrate reductase subunit gamma"/>
    <property type="match status" value="1"/>
</dbReference>
<evidence type="ECO:0000256" key="14">
    <source>
        <dbReference type="ARBA" id="ARBA00023136"/>
    </source>
</evidence>
<dbReference type="KEGG" id="ard:AXF14_01330"/>
<evidence type="ECO:0000313" key="25">
    <source>
        <dbReference type="Proteomes" id="UP000065220"/>
    </source>
</evidence>
<organism evidence="24 25">
    <name type="scientific">Actinomyces radicidentis</name>
    <dbReference type="NCBI Taxonomy" id="111015"/>
    <lineage>
        <taxon>Bacteria</taxon>
        <taxon>Bacillati</taxon>
        <taxon>Actinomycetota</taxon>
        <taxon>Actinomycetes</taxon>
        <taxon>Actinomycetales</taxon>
        <taxon>Actinomycetaceae</taxon>
        <taxon>Actinomyces</taxon>
    </lineage>
</organism>
<dbReference type="SUPFAM" id="SSF103501">
    <property type="entry name" value="Respiratory nitrate reductase 1 gamma chain"/>
    <property type="match status" value="1"/>
</dbReference>
<keyword evidence="10 22" id="KW-1133">Transmembrane helix</keyword>
<evidence type="ECO:0000256" key="4">
    <source>
        <dbReference type="ARBA" id="ARBA00022448"/>
    </source>
</evidence>
<dbReference type="GO" id="GO:0042128">
    <property type="term" value="P:nitrate assimilation"/>
    <property type="evidence" value="ECO:0007669"/>
    <property type="project" value="UniProtKB-KW"/>
</dbReference>
<keyword evidence="9" id="KW-0249">Electron transport</keyword>
<evidence type="ECO:0000256" key="13">
    <source>
        <dbReference type="ARBA" id="ARBA00023063"/>
    </source>
</evidence>
<dbReference type="PANTHER" id="PTHR30598:SF3">
    <property type="entry name" value="RESPIRATORY NITRATE REDUCTASE 1 GAMMA CHAIN"/>
    <property type="match status" value="1"/>
</dbReference>
<keyword evidence="12 20" id="KW-0408">Iron</keyword>
<dbReference type="PANTHER" id="PTHR30598">
    <property type="entry name" value="NITRATE REDUCTASE PRIVATE CHAPERONE, REDOX ENZYME MATURATION PROTEIN REMP FAMILY"/>
    <property type="match status" value="1"/>
</dbReference>
<feature type="region of interest" description="Disordered" evidence="21">
    <location>
        <begin position="242"/>
        <end position="264"/>
    </location>
</feature>
<evidence type="ECO:0000256" key="3">
    <source>
        <dbReference type="ARBA" id="ARBA00004651"/>
    </source>
</evidence>
<evidence type="ECO:0000256" key="22">
    <source>
        <dbReference type="SAM" id="Phobius"/>
    </source>
</evidence>
<comment type="subcellular location">
    <subcellularLocation>
        <location evidence="3">Cell membrane</location>
        <topology evidence="3">Multi-pass membrane protein</topology>
    </subcellularLocation>
</comment>
<comment type="similarity">
    <text evidence="17">In the C-terminal section; belongs to the nitrate reductase gamma subunit family.</text>
</comment>
<evidence type="ECO:0000313" key="24">
    <source>
        <dbReference type="EMBL" id="AMD86484.1"/>
    </source>
</evidence>
<evidence type="ECO:0000256" key="16">
    <source>
        <dbReference type="ARBA" id="ARBA00061095"/>
    </source>
</evidence>
<evidence type="ECO:0000256" key="21">
    <source>
        <dbReference type="SAM" id="MobiDB-lite"/>
    </source>
</evidence>
<dbReference type="GO" id="GO:0009325">
    <property type="term" value="C:nitrate reductase complex"/>
    <property type="evidence" value="ECO:0007669"/>
    <property type="project" value="InterPro"/>
</dbReference>
<feature type="transmembrane region" description="Helical" evidence="22">
    <location>
        <begin position="93"/>
        <end position="112"/>
    </location>
</feature>
<evidence type="ECO:0000256" key="8">
    <source>
        <dbReference type="ARBA" id="ARBA00022723"/>
    </source>
</evidence>
<evidence type="ECO:0000256" key="7">
    <source>
        <dbReference type="ARBA" id="ARBA00022692"/>
    </source>
</evidence>
<dbReference type="EMBL" id="CP014228">
    <property type="protein sequence ID" value="AMD86484.1"/>
    <property type="molecule type" value="Genomic_DNA"/>
</dbReference>
<evidence type="ECO:0000256" key="17">
    <source>
        <dbReference type="ARBA" id="ARBA00061196"/>
    </source>
</evidence>
<evidence type="ECO:0000256" key="20">
    <source>
        <dbReference type="PIRSR" id="PIRSR603816-1"/>
    </source>
</evidence>
<evidence type="ECO:0000256" key="11">
    <source>
        <dbReference type="ARBA" id="ARBA00023002"/>
    </source>
</evidence>
<protein>
    <recommendedName>
        <fullName evidence="19">Nitrate reductase-like protein NarX</fullName>
    </recommendedName>
</protein>
<evidence type="ECO:0000256" key="6">
    <source>
        <dbReference type="ARBA" id="ARBA00022617"/>
    </source>
</evidence>
<feature type="transmembrane region" description="Helical" evidence="22">
    <location>
        <begin position="48"/>
        <end position="73"/>
    </location>
</feature>
<feature type="binding site" description="axial binding residue" evidence="20">
    <location>
        <position position="67"/>
    </location>
    <ligand>
        <name>heme b</name>
        <dbReference type="ChEBI" id="CHEBI:60344"/>
        <label>1</label>
    </ligand>
    <ligandPart>
        <name>Fe</name>
        <dbReference type="ChEBI" id="CHEBI:18248"/>
    </ligandPart>
</feature>
<comment type="cofactor">
    <cofactor evidence="2">
        <name>heme b</name>
        <dbReference type="ChEBI" id="CHEBI:60344"/>
    </cofactor>
</comment>
<proteinExistence type="inferred from homology"/>
<dbReference type="STRING" id="111015.AXF14_01330"/>
<keyword evidence="4" id="KW-0813">Transport</keyword>
<keyword evidence="5" id="KW-1003">Cell membrane</keyword>
<feature type="transmembrane region" description="Helical" evidence="22">
    <location>
        <begin position="187"/>
        <end position="205"/>
    </location>
</feature>
<keyword evidence="6 20" id="KW-0349">Heme</keyword>
<reference evidence="25" key="1">
    <citation type="submission" date="2016-02" db="EMBL/GenBank/DDBJ databases">
        <authorList>
            <person name="Holder M.E."/>
            <person name="Ajami N.J."/>
            <person name="Petrosino J.F."/>
        </authorList>
    </citation>
    <scope>NUCLEOTIDE SEQUENCE [LARGE SCALE GENOMIC DNA]</scope>
    <source>
        <strain evidence="25">CCUG 36733</strain>
    </source>
</reference>
<dbReference type="OrthoDB" id="9788113at2"/>
<evidence type="ECO:0000256" key="15">
    <source>
        <dbReference type="ARBA" id="ARBA00056200"/>
    </source>
</evidence>
<dbReference type="Gene3D" id="1.20.950.20">
    <property type="entry name" value="Transmembrane di-heme cytochromes, Chain C"/>
    <property type="match status" value="1"/>
</dbReference>
<dbReference type="InterPro" id="IPR036197">
    <property type="entry name" value="NarG-like_sf"/>
</dbReference>
<dbReference type="InterPro" id="IPR003816">
    <property type="entry name" value="Nitrate_red_gam"/>
</dbReference>
<comment type="similarity">
    <text evidence="16">In the central section; belongs to the NarJ/NarW family.</text>
</comment>
<sequence>MSTFESAVLWTALPYASLALLVVGLVWRYRTDQFGWTSRSSQWNESAILRWASPLFHFGIIFVALGHVMGLLIPKTWTEAVGIPEHVYHLMAMIPGSIAGLMTLVGLAGLLYRRFVVKSVRFATNRNDKVMYCFLLVPILLGSWATITTQLMGGLHGGYDYRETISPWLRSVLSFHPDTALMADVPLAFKLHVVAAFLLFAVWPFTRLVHVVSAPVGYVTRPYVVYRTREASVSAAPVRRGWEPVRTQGTGNQGSDDVAPSRGA</sequence>
<gene>
    <name evidence="24" type="ORF">AXF14_01330</name>
</gene>
<evidence type="ECO:0000256" key="18">
    <source>
        <dbReference type="ARBA" id="ARBA00061480"/>
    </source>
</evidence>
<keyword evidence="13" id="KW-0534">Nitrate assimilation</keyword>
<evidence type="ECO:0000256" key="12">
    <source>
        <dbReference type="ARBA" id="ARBA00023004"/>
    </source>
</evidence>
<dbReference type="AlphaFoldDB" id="A0A0X8JCR7"/>
<dbReference type="NCBIfam" id="TIGR00351">
    <property type="entry name" value="narI"/>
    <property type="match status" value="1"/>
</dbReference>
<comment type="function">
    <text evidence="15">Does not seem to have nitrate reductase activity.</text>
</comment>
<dbReference type="GO" id="GO:0046872">
    <property type="term" value="F:metal ion binding"/>
    <property type="evidence" value="ECO:0007669"/>
    <property type="project" value="UniProtKB-KW"/>
</dbReference>
<dbReference type="RefSeq" id="WP_067939413.1">
    <property type="nucleotide sequence ID" value="NZ_CAUHMM010000065.1"/>
</dbReference>
<feature type="domain" description="NarG-like" evidence="23">
    <location>
        <begin position="8"/>
        <end position="229"/>
    </location>
</feature>
<evidence type="ECO:0000259" key="23">
    <source>
        <dbReference type="Pfam" id="PF02665"/>
    </source>
</evidence>
<keyword evidence="25" id="KW-1185">Reference proteome</keyword>
<feature type="binding site" description="axial binding residue" evidence="20">
    <location>
        <position position="192"/>
    </location>
    <ligand>
        <name>heme b</name>
        <dbReference type="ChEBI" id="CHEBI:60344"/>
        <label>1</label>
    </ligand>
    <ligandPart>
        <name>Fe</name>
        <dbReference type="ChEBI" id="CHEBI:18248"/>
    </ligandPart>
</feature>
<evidence type="ECO:0000256" key="10">
    <source>
        <dbReference type="ARBA" id="ARBA00022989"/>
    </source>
</evidence>
<dbReference type="InterPro" id="IPR051936">
    <property type="entry name" value="Heme-iron_electron_transfer"/>
</dbReference>
<evidence type="ECO:0000256" key="19">
    <source>
        <dbReference type="ARBA" id="ARBA00071287"/>
    </source>
</evidence>
<comment type="cofactor">
    <cofactor evidence="1">
        <name>Mo-bis(molybdopterin guanine dinucleotide)</name>
        <dbReference type="ChEBI" id="CHEBI:60539"/>
    </cofactor>
</comment>
<dbReference type="GO" id="GO:0008940">
    <property type="term" value="F:nitrate reductase activity"/>
    <property type="evidence" value="ECO:0007669"/>
    <property type="project" value="InterPro"/>
</dbReference>